<comment type="caution">
    <text evidence="3">The sequence shown here is derived from an EMBL/GenBank/DDBJ whole genome shotgun (WGS) entry which is preliminary data.</text>
</comment>
<dbReference type="Pfam" id="PF26215">
    <property type="entry name" value="HTH_animal"/>
    <property type="match status" value="1"/>
</dbReference>
<feature type="region of interest" description="Disordered" evidence="1">
    <location>
        <begin position="1"/>
        <end position="20"/>
    </location>
</feature>
<dbReference type="SUPFAM" id="SSF56672">
    <property type="entry name" value="DNA/RNA polymerases"/>
    <property type="match status" value="1"/>
</dbReference>
<dbReference type="InterPro" id="IPR058912">
    <property type="entry name" value="HTH_animal"/>
</dbReference>
<protein>
    <recommendedName>
        <fullName evidence="2">Reverse transcriptase domain-containing protein</fullName>
    </recommendedName>
</protein>
<gene>
    <name evidence="3" type="ORF">AWC38_SpisGene8122</name>
</gene>
<dbReference type="STRING" id="50429.A0A2B4S911"/>
<evidence type="ECO:0000259" key="2">
    <source>
        <dbReference type="PROSITE" id="PS50878"/>
    </source>
</evidence>
<dbReference type="InterPro" id="IPR043502">
    <property type="entry name" value="DNA/RNA_pol_sf"/>
</dbReference>
<dbReference type="Proteomes" id="UP000225706">
    <property type="component" value="Unassembled WGS sequence"/>
</dbReference>
<reference evidence="4" key="1">
    <citation type="journal article" date="2017" name="bioRxiv">
        <title>Comparative analysis of the genomes of Stylophora pistillata and Acropora digitifera provides evidence for extensive differences between species of corals.</title>
        <authorList>
            <person name="Voolstra C.R."/>
            <person name="Li Y."/>
            <person name="Liew Y.J."/>
            <person name="Baumgarten S."/>
            <person name="Zoccola D."/>
            <person name="Flot J.-F."/>
            <person name="Tambutte S."/>
            <person name="Allemand D."/>
            <person name="Aranda M."/>
        </authorList>
    </citation>
    <scope>NUCLEOTIDE SEQUENCE [LARGE SCALE GENOMIC DNA]</scope>
</reference>
<accession>A0A2B4S911</accession>
<dbReference type="PROSITE" id="PS50878">
    <property type="entry name" value="RT_POL"/>
    <property type="match status" value="1"/>
</dbReference>
<evidence type="ECO:0000313" key="4">
    <source>
        <dbReference type="Proteomes" id="UP000225706"/>
    </source>
</evidence>
<dbReference type="OrthoDB" id="5985519at2759"/>
<sequence length="268" mass="30435">MKSAASELKPHQRRSKGEILGQARREERKDQLAQLLRVASTDRLFQFDGLLHEQCEGVAMGFPLGPLLANVFMCHLEERLSDEDLMRRYVDDTLVIMPGPDVAESFLDVLNGLHPSIDFTMELSNHDSIPFIGMFITKNGNKLETKVYRKSTNTGLLLHFQTHTDLRYKNCLVKTMVHRARELSSTHQAFVDECKHLQSMFTHFGYPSSLVNGTIDECDYSPTQEAKTKLVTDETLRASIPFKDQTLANTVLSWCTGSQGNYHCSFFV</sequence>
<dbReference type="PANTHER" id="PTHR21301:SF10">
    <property type="entry name" value="REVERSE TRANSCRIPTASE DOMAIN-CONTAINING PROTEIN"/>
    <property type="match status" value="1"/>
</dbReference>
<dbReference type="EMBL" id="LSMT01000109">
    <property type="protein sequence ID" value="PFX27154.1"/>
    <property type="molecule type" value="Genomic_DNA"/>
</dbReference>
<feature type="domain" description="Reverse transcriptase" evidence="2">
    <location>
        <begin position="1"/>
        <end position="136"/>
    </location>
</feature>
<proteinExistence type="predicted"/>
<evidence type="ECO:0000313" key="3">
    <source>
        <dbReference type="EMBL" id="PFX27154.1"/>
    </source>
</evidence>
<dbReference type="InterPro" id="IPR000477">
    <property type="entry name" value="RT_dom"/>
</dbReference>
<dbReference type="PANTHER" id="PTHR21301">
    <property type="entry name" value="REVERSE TRANSCRIPTASE"/>
    <property type="match status" value="1"/>
</dbReference>
<dbReference type="AlphaFoldDB" id="A0A2B4S911"/>
<keyword evidence="4" id="KW-1185">Reference proteome</keyword>
<name>A0A2B4S911_STYPI</name>
<evidence type="ECO:0000256" key="1">
    <source>
        <dbReference type="SAM" id="MobiDB-lite"/>
    </source>
</evidence>
<organism evidence="3 4">
    <name type="scientific">Stylophora pistillata</name>
    <name type="common">Smooth cauliflower coral</name>
    <dbReference type="NCBI Taxonomy" id="50429"/>
    <lineage>
        <taxon>Eukaryota</taxon>
        <taxon>Metazoa</taxon>
        <taxon>Cnidaria</taxon>
        <taxon>Anthozoa</taxon>
        <taxon>Hexacorallia</taxon>
        <taxon>Scleractinia</taxon>
        <taxon>Astrocoeniina</taxon>
        <taxon>Pocilloporidae</taxon>
        <taxon>Stylophora</taxon>
    </lineage>
</organism>